<proteinExistence type="predicted"/>
<protein>
    <submittedName>
        <fullName evidence="1">Uncharacterized protein</fullName>
    </submittedName>
</protein>
<name>E9G7Y2_DAPPU</name>
<evidence type="ECO:0000313" key="2">
    <source>
        <dbReference type="Proteomes" id="UP000000305"/>
    </source>
</evidence>
<reference evidence="1 2" key="1">
    <citation type="journal article" date="2011" name="Science">
        <title>The ecoresponsive genome of Daphnia pulex.</title>
        <authorList>
            <person name="Colbourne J.K."/>
            <person name="Pfrender M.E."/>
            <person name="Gilbert D."/>
            <person name="Thomas W.K."/>
            <person name="Tucker A."/>
            <person name="Oakley T.H."/>
            <person name="Tokishita S."/>
            <person name="Aerts A."/>
            <person name="Arnold G.J."/>
            <person name="Basu M.K."/>
            <person name="Bauer D.J."/>
            <person name="Caceres C.E."/>
            <person name="Carmel L."/>
            <person name="Casola C."/>
            <person name="Choi J.H."/>
            <person name="Detter J.C."/>
            <person name="Dong Q."/>
            <person name="Dusheyko S."/>
            <person name="Eads B.D."/>
            <person name="Frohlich T."/>
            <person name="Geiler-Samerotte K.A."/>
            <person name="Gerlach D."/>
            <person name="Hatcher P."/>
            <person name="Jogdeo S."/>
            <person name="Krijgsveld J."/>
            <person name="Kriventseva E.V."/>
            <person name="Kultz D."/>
            <person name="Laforsch C."/>
            <person name="Lindquist E."/>
            <person name="Lopez J."/>
            <person name="Manak J.R."/>
            <person name="Muller J."/>
            <person name="Pangilinan J."/>
            <person name="Patwardhan R.P."/>
            <person name="Pitluck S."/>
            <person name="Pritham E.J."/>
            <person name="Rechtsteiner A."/>
            <person name="Rho M."/>
            <person name="Rogozin I.B."/>
            <person name="Sakarya O."/>
            <person name="Salamov A."/>
            <person name="Schaack S."/>
            <person name="Shapiro H."/>
            <person name="Shiga Y."/>
            <person name="Skalitzky C."/>
            <person name="Smith Z."/>
            <person name="Souvorov A."/>
            <person name="Sung W."/>
            <person name="Tang Z."/>
            <person name="Tsuchiya D."/>
            <person name="Tu H."/>
            <person name="Vos H."/>
            <person name="Wang M."/>
            <person name="Wolf Y.I."/>
            <person name="Yamagata H."/>
            <person name="Yamada T."/>
            <person name="Ye Y."/>
            <person name="Shaw J.R."/>
            <person name="Andrews J."/>
            <person name="Crease T.J."/>
            <person name="Tang H."/>
            <person name="Lucas S.M."/>
            <person name="Robertson H.M."/>
            <person name="Bork P."/>
            <person name="Koonin E.V."/>
            <person name="Zdobnov E.M."/>
            <person name="Grigoriev I.V."/>
            <person name="Lynch M."/>
            <person name="Boore J.L."/>
        </authorList>
    </citation>
    <scope>NUCLEOTIDE SEQUENCE [LARGE SCALE GENOMIC DNA]</scope>
</reference>
<organism evidence="1 2">
    <name type="scientific">Daphnia pulex</name>
    <name type="common">Water flea</name>
    <dbReference type="NCBI Taxonomy" id="6669"/>
    <lineage>
        <taxon>Eukaryota</taxon>
        <taxon>Metazoa</taxon>
        <taxon>Ecdysozoa</taxon>
        <taxon>Arthropoda</taxon>
        <taxon>Crustacea</taxon>
        <taxon>Branchiopoda</taxon>
        <taxon>Diplostraca</taxon>
        <taxon>Cladocera</taxon>
        <taxon>Anomopoda</taxon>
        <taxon>Daphniidae</taxon>
        <taxon>Daphnia</taxon>
    </lineage>
</organism>
<dbReference type="HOGENOM" id="CLU_2017481_0_0_1"/>
<accession>E9G7Y2</accession>
<dbReference type="KEGG" id="dpx:DAPPUDRAFT_238989"/>
<dbReference type="PhylomeDB" id="E9G7Y2"/>
<evidence type="ECO:0000313" key="1">
    <source>
        <dbReference type="EMBL" id="EFX84580.1"/>
    </source>
</evidence>
<sequence length="123" mass="13490">MKRGINPNALNKPLPRPKSGFQVIKDGVKMFEIHVAEECGINGSLLDLMLDCTSHVRNAGNGCPILGSHIKDVFSYHYTNNDAIGLVVNAPGELTGKITNHANFLHQLKRCGIPPSKMRLPIY</sequence>
<gene>
    <name evidence="1" type="ORF">DAPPUDRAFT_238989</name>
</gene>
<keyword evidence="2" id="KW-1185">Reference proteome</keyword>
<dbReference type="AlphaFoldDB" id="E9G7Y2"/>
<dbReference type="Proteomes" id="UP000000305">
    <property type="component" value="Unassembled WGS sequence"/>
</dbReference>
<dbReference type="OrthoDB" id="6392466at2759"/>
<dbReference type="EMBL" id="GL732534">
    <property type="protein sequence ID" value="EFX84580.1"/>
    <property type="molecule type" value="Genomic_DNA"/>
</dbReference>
<dbReference type="InParanoid" id="E9G7Y2"/>